<name>A0A449A2A4_9BACT</name>
<dbReference type="RefSeq" id="WP_129620068.1">
    <property type="nucleotide sequence ID" value="NZ_LR214950.1"/>
</dbReference>
<evidence type="ECO:0000256" key="2">
    <source>
        <dbReference type="ARBA" id="ARBA00009152"/>
    </source>
</evidence>
<gene>
    <name evidence="10" type="ORF">NCTC10183_00146</name>
</gene>
<dbReference type="InterPro" id="IPR016195">
    <property type="entry name" value="Pol/histidinol_Pase-like"/>
</dbReference>
<dbReference type="PANTHER" id="PTHR21039">
    <property type="entry name" value="HISTIDINOL PHOSPHATASE-RELATED"/>
    <property type="match status" value="1"/>
</dbReference>
<dbReference type="AlphaFoldDB" id="A0A449A2A4"/>
<reference evidence="10 11" key="1">
    <citation type="submission" date="2019-01" db="EMBL/GenBank/DDBJ databases">
        <authorList>
            <consortium name="Pathogen Informatics"/>
        </authorList>
    </citation>
    <scope>NUCLEOTIDE SEQUENCE [LARGE SCALE GENOMIC DNA]</scope>
    <source>
        <strain evidence="10 11">NCTC10183</strain>
    </source>
</reference>
<dbReference type="Proteomes" id="UP000290568">
    <property type="component" value="Chromosome"/>
</dbReference>
<evidence type="ECO:0000256" key="8">
    <source>
        <dbReference type="RuleBase" id="RU366003"/>
    </source>
</evidence>
<evidence type="ECO:0000313" key="11">
    <source>
        <dbReference type="Proteomes" id="UP000290568"/>
    </source>
</evidence>
<feature type="domain" description="PHP" evidence="9">
    <location>
        <begin position="4"/>
        <end position="176"/>
    </location>
</feature>
<dbReference type="SUPFAM" id="SSF89550">
    <property type="entry name" value="PHP domain-like"/>
    <property type="match status" value="1"/>
</dbReference>
<dbReference type="GO" id="GO:0005737">
    <property type="term" value="C:cytoplasm"/>
    <property type="evidence" value="ECO:0007669"/>
    <property type="project" value="TreeGrafter"/>
</dbReference>
<dbReference type="CDD" id="cd12110">
    <property type="entry name" value="PHP_HisPPase_Hisj_like"/>
    <property type="match status" value="1"/>
</dbReference>
<evidence type="ECO:0000256" key="7">
    <source>
        <dbReference type="ARBA" id="ARBA00049158"/>
    </source>
</evidence>
<keyword evidence="11" id="KW-1185">Reference proteome</keyword>
<organism evidence="10 11">
    <name type="scientific">Mycoplasmopsis gallinacea</name>
    <dbReference type="NCBI Taxonomy" id="29556"/>
    <lineage>
        <taxon>Bacteria</taxon>
        <taxon>Bacillati</taxon>
        <taxon>Mycoplasmatota</taxon>
        <taxon>Mycoplasmoidales</taxon>
        <taxon>Metamycoplasmataceae</taxon>
        <taxon>Mycoplasmopsis</taxon>
    </lineage>
</organism>
<comment type="pathway">
    <text evidence="1 8">Amino-acid biosynthesis; L-histidine biosynthesis; L-histidine from 5-phospho-alpha-D-ribose 1-diphosphate: step 8/9.</text>
</comment>
<dbReference type="Pfam" id="PF02811">
    <property type="entry name" value="PHP"/>
    <property type="match status" value="1"/>
</dbReference>
<keyword evidence="6 8" id="KW-0368">Histidine biosynthesis</keyword>
<evidence type="ECO:0000256" key="5">
    <source>
        <dbReference type="ARBA" id="ARBA00022801"/>
    </source>
</evidence>
<proteinExistence type="inferred from homology"/>
<dbReference type="UniPathway" id="UPA00031">
    <property type="reaction ID" value="UER00013"/>
</dbReference>
<dbReference type="InterPro" id="IPR004013">
    <property type="entry name" value="PHP_dom"/>
</dbReference>
<dbReference type="GO" id="GO:0000105">
    <property type="term" value="P:L-histidine biosynthetic process"/>
    <property type="evidence" value="ECO:0007669"/>
    <property type="project" value="UniProtKB-UniRule"/>
</dbReference>
<dbReference type="PANTHER" id="PTHR21039:SF0">
    <property type="entry name" value="HISTIDINOL-PHOSPHATASE"/>
    <property type="match status" value="1"/>
</dbReference>
<protein>
    <recommendedName>
        <fullName evidence="3 8">Histidinol-phosphatase</fullName>
        <shortName evidence="8">HolPase</shortName>
        <ecNumber evidence="3 8">3.1.3.15</ecNumber>
    </recommendedName>
</protein>
<evidence type="ECO:0000256" key="3">
    <source>
        <dbReference type="ARBA" id="ARBA00013085"/>
    </source>
</evidence>
<keyword evidence="5 8" id="KW-0378">Hydrolase</keyword>
<dbReference type="InterPro" id="IPR010140">
    <property type="entry name" value="Histidinol_P_phosphatase_HisJ"/>
</dbReference>
<comment type="similarity">
    <text evidence="2 8">Belongs to the PHP hydrolase family. HisK subfamily.</text>
</comment>
<evidence type="ECO:0000256" key="6">
    <source>
        <dbReference type="ARBA" id="ARBA00023102"/>
    </source>
</evidence>
<dbReference type="Gene3D" id="3.20.20.140">
    <property type="entry name" value="Metal-dependent hydrolases"/>
    <property type="match status" value="1"/>
</dbReference>
<evidence type="ECO:0000256" key="4">
    <source>
        <dbReference type="ARBA" id="ARBA00022605"/>
    </source>
</evidence>
<dbReference type="GO" id="GO:0004401">
    <property type="term" value="F:histidinol-phosphatase activity"/>
    <property type="evidence" value="ECO:0007669"/>
    <property type="project" value="UniProtKB-UniRule"/>
</dbReference>
<evidence type="ECO:0000259" key="9">
    <source>
        <dbReference type="Pfam" id="PF02811"/>
    </source>
</evidence>
<dbReference type="OrthoDB" id="9775255at2"/>
<comment type="catalytic activity">
    <reaction evidence="7 8">
        <text>L-histidinol phosphate + H2O = L-histidinol + phosphate</text>
        <dbReference type="Rhea" id="RHEA:14465"/>
        <dbReference type="ChEBI" id="CHEBI:15377"/>
        <dbReference type="ChEBI" id="CHEBI:43474"/>
        <dbReference type="ChEBI" id="CHEBI:57699"/>
        <dbReference type="ChEBI" id="CHEBI:57980"/>
        <dbReference type="EC" id="3.1.3.15"/>
    </reaction>
</comment>
<keyword evidence="4 8" id="KW-0028">Amino-acid biosynthesis</keyword>
<evidence type="ECO:0000313" key="10">
    <source>
        <dbReference type="EMBL" id="VEU58388.1"/>
    </source>
</evidence>
<sequence>MKHDYHNHTYLCKHADVTIDDLLQEYSARGYLEVGISDHIPYPGELDSKDNSRMHLSEMDQYIADIEKARKKYPNIKIYTGFESEYFPNQDSWYRQVLQREDVDYLILGIHAVENLDPENNYNRNCNTAKELQRYWDSLSAGMRTGLFAYAVHPDFYMKSYVEWDEHCEELANKICDLALELDFPLGFNINGFWKGPRMIGSAFRNKYPIEQFWQIVSKKGVKILLESDTHHLKQLHDKEIVDKTYNLLKEWKIDHLLVEKIDIEKYKQKVKKLLNNA</sequence>
<dbReference type="EMBL" id="LR214950">
    <property type="protein sequence ID" value="VEU58388.1"/>
    <property type="molecule type" value="Genomic_DNA"/>
</dbReference>
<dbReference type="EC" id="3.1.3.15" evidence="3 8"/>
<accession>A0A449A2A4</accession>
<evidence type="ECO:0000256" key="1">
    <source>
        <dbReference type="ARBA" id="ARBA00004970"/>
    </source>
</evidence>